<dbReference type="SUPFAM" id="SSF48150">
    <property type="entry name" value="DNA-glycosylase"/>
    <property type="match status" value="1"/>
</dbReference>
<evidence type="ECO:0000256" key="1">
    <source>
        <dbReference type="ARBA" id="ARBA00022763"/>
    </source>
</evidence>
<dbReference type="GO" id="GO:0006281">
    <property type="term" value="P:DNA repair"/>
    <property type="evidence" value="ECO:0007669"/>
    <property type="project" value="UniProtKB-KW"/>
</dbReference>
<dbReference type="Proteomes" id="UP001596398">
    <property type="component" value="Unassembled WGS sequence"/>
</dbReference>
<dbReference type="Pfam" id="PF00730">
    <property type="entry name" value="HhH-GPD"/>
    <property type="match status" value="1"/>
</dbReference>
<evidence type="ECO:0000256" key="2">
    <source>
        <dbReference type="ARBA" id="ARBA00023204"/>
    </source>
</evidence>
<dbReference type="InterPro" id="IPR011257">
    <property type="entry name" value="DNA_glycosylase"/>
</dbReference>
<dbReference type="Gene3D" id="1.10.340.30">
    <property type="entry name" value="Hypothetical protein, domain 2"/>
    <property type="match status" value="1"/>
</dbReference>
<reference evidence="4 5" key="1">
    <citation type="journal article" date="2019" name="Int. J. Syst. Evol. Microbiol.">
        <title>The Global Catalogue of Microorganisms (GCM) 10K type strain sequencing project: providing services to taxonomists for standard genome sequencing and annotation.</title>
        <authorList>
            <consortium name="The Broad Institute Genomics Platform"/>
            <consortium name="The Broad Institute Genome Sequencing Center for Infectious Disease"/>
            <person name="Wu L."/>
            <person name="Ma J."/>
        </authorList>
    </citation>
    <scope>NUCLEOTIDE SEQUENCE [LARGE SCALE GENOMIC DNA]</scope>
    <source>
        <strain evidence="4 5">DT85</strain>
    </source>
</reference>
<dbReference type="PANTHER" id="PTHR43003:SF5">
    <property type="entry name" value="DNA-3-METHYLADENINE GLYCOSYLASE"/>
    <property type="match status" value="1"/>
</dbReference>
<dbReference type="GeneID" id="79268099"/>
<dbReference type="EMBL" id="JBHTAP010000001">
    <property type="protein sequence ID" value="MFC7236381.1"/>
    <property type="molecule type" value="Genomic_DNA"/>
</dbReference>
<dbReference type="CDD" id="cd00056">
    <property type="entry name" value="ENDO3c"/>
    <property type="match status" value="1"/>
</dbReference>
<dbReference type="AlphaFoldDB" id="A0ABD5ZSW2"/>
<feature type="domain" description="HhH-GPD" evidence="3">
    <location>
        <begin position="40"/>
        <end position="189"/>
    </location>
</feature>
<keyword evidence="5" id="KW-1185">Reference proteome</keyword>
<sequence length="189" mass="20890">MDPHDRLREDPELGPLVADHGELELERADDPFARLVVAVCNQQLSQASAAAIEERLFDRFDVTPAAMLAADDEALRDVGLSGQKVGYVRNIARAFDGDLSVAALDDMTDDEVRDALTGITGVGPWTADMFLLFVLAREDVFPVGDLGIRKGMAALYGFDVEDRAGMTEHAERWAPYRSYAARYLWRADD</sequence>
<evidence type="ECO:0000313" key="4">
    <source>
        <dbReference type="EMBL" id="MFC7236381.1"/>
    </source>
</evidence>
<keyword evidence="1" id="KW-0227">DNA damage</keyword>
<name>A0ABD5ZSW2_9EURY</name>
<accession>A0ABD5ZSW2</accession>
<dbReference type="PANTHER" id="PTHR43003">
    <property type="entry name" value="DNA-3-METHYLADENINE GLYCOSYLASE"/>
    <property type="match status" value="1"/>
</dbReference>
<dbReference type="InterPro" id="IPR003265">
    <property type="entry name" value="HhH-GPD_domain"/>
</dbReference>
<dbReference type="Gene3D" id="1.10.1670.40">
    <property type="match status" value="1"/>
</dbReference>
<comment type="caution">
    <text evidence="4">The sequence shown here is derived from an EMBL/GenBank/DDBJ whole genome shotgun (WGS) entry which is preliminary data.</text>
</comment>
<proteinExistence type="predicted"/>
<keyword evidence="2" id="KW-0234">DNA repair</keyword>
<dbReference type="RefSeq" id="WP_276234538.1">
    <property type="nucleotide sequence ID" value="NZ_CP119802.1"/>
</dbReference>
<gene>
    <name evidence="4" type="ORF">ACFQJ4_13770</name>
</gene>
<evidence type="ECO:0000313" key="5">
    <source>
        <dbReference type="Proteomes" id="UP001596398"/>
    </source>
</evidence>
<dbReference type="SMART" id="SM00478">
    <property type="entry name" value="ENDO3c"/>
    <property type="match status" value="1"/>
</dbReference>
<organism evidence="4 5">
    <name type="scientific">Halosegnis marinus</name>
    <dbReference type="NCBI Taxonomy" id="3034023"/>
    <lineage>
        <taxon>Archaea</taxon>
        <taxon>Methanobacteriati</taxon>
        <taxon>Methanobacteriota</taxon>
        <taxon>Stenosarchaea group</taxon>
        <taxon>Halobacteria</taxon>
        <taxon>Halobacteriales</taxon>
        <taxon>Natronomonadaceae</taxon>
        <taxon>Halosegnis</taxon>
    </lineage>
</organism>
<dbReference type="InterPro" id="IPR051912">
    <property type="entry name" value="Alkylbase_DNA_Glycosylase/TA"/>
</dbReference>
<protein>
    <submittedName>
        <fullName evidence="4">DNA-3-methyladenine glycosylase family protein</fullName>
    </submittedName>
</protein>
<evidence type="ECO:0000259" key="3">
    <source>
        <dbReference type="SMART" id="SM00478"/>
    </source>
</evidence>